<dbReference type="PANTHER" id="PTHR43547">
    <property type="entry name" value="TWO-COMPONENT HISTIDINE KINASE"/>
    <property type="match status" value="1"/>
</dbReference>
<feature type="domain" description="Response regulatory" evidence="12">
    <location>
        <begin position="681"/>
        <end position="796"/>
    </location>
</feature>
<dbReference type="Pfam" id="PF00072">
    <property type="entry name" value="Response_reg"/>
    <property type="match status" value="1"/>
</dbReference>
<dbReference type="SUPFAM" id="SSF55874">
    <property type="entry name" value="ATPase domain of HSP90 chaperone/DNA topoisomerase II/histidine kinase"/>
    <property type="match status" value="1"/>
</dbReference>
<keyword evidence="10" id="KW-1133">Transmembrane helix</keyword>
<dbReference type="SUPFAM" id="SSF63829">
    <property type="entry name" value="Calcium-dependent phosphotriesterase"/>
    <property type="match status" value="1"/>
</dbReference>
<accession>A0AAW6GX72</accession>
<dbReference type="GO" id="GO:0005524">
    <property type="term" value="F:ATP binding"/>
    <property type="evidence" value="ECO:0007669"/>
    <property type="project" value="UniProtKB-KW"/>
</dbReference>
<dbReference type="PRINTS" id="PR00344">
    <property type="entry name" value="BCTRLSENSOR"/>
</dbReference>
<dbReference type="PROSITE" id="PS50110">
    <property type="entry name" value="RESPONSE_REGULATORY"/>
    <property type="match status" value="1"/>
</dbReference>
<evidence type="ECO:0000256" key="4">
    <source>
        <dbReference type="ARBA" id="ARBA00022679"/>
    </source>
</evidence>
<dbReference type="InterPro" id="IPR036890">
    <property type="entry name" value="HATPase_C_sf"/>
</dbReference>
<dbReference type="PROSITE" id="PS50109">
    <property type="entry name" value="HIS_KIN"/>
    <property type="match status" value="1"/>
</dbReference>
<comment type="caution">
    <text evidence="13">The sequence shown here is derived from an EMBL/GenBank/DDBJ whole genome shotgun (WGS) entry which is preliminary data.</text>
</comment>
<dbReference type="Proteomes" id="UP001222603">
    <property type="component" value="Unassembled WGS sequence"/>
</dbReference>
<dbReference type="Gene3D" id="2.130.10.10">
    <property type="entry name" value="YVTN repeat-like/Quinoprotein amine dehydrogenase"/>
    <property type="match status" value="1"/>
</dbReference>
<dbReference type="Pfam" id="PF00512">
    <property type="entry name" value="HisKA"/>
    <property type="match status" value="1"/>
</dbReference>
<dbReference type="FunFam" id="2.60.40.10:FF:000791">
    <property type="entry name" value="Two-component system sensor histidine kinase/response regulator"/>
    <property type="match status" value="1"/>
</dbReference>
<evidence type="ECO:0000256" key="5">
    <source>
        <dbReference type="ARBA" id="ARBA00022741"/>
    </source>
</evidence>
<keyword evidence="8" id="KW-0902">Two-component regulatory system</keyword>
<evidence type="ECO:0000313" key="13">
    <source>
        <dbReference type="EMBL" id="MDC1899463.1"/>
    </source>
</evidence>
<evidence type="ECO:0000256" key="9">
    <source>
        <dbReference type="PROSITE-ProRule" id="PRU00169"/>
    </source>
</evidence>
<keyword evidence="10" id="KW-0812">Transmembrane</keyword>
<dbReference type="FunFam" id="1.10.287.130:FF:000034">
    <property type="entry name" value="Two-component system sensor histidine kinase/response regulator"/>
    <property type="match status" value="1"/>
</dbReference>
<dbReference type="Gene3D" id="1.10.287.130">
    <property type="match status" value="1"/>
</dbReference>
<dbReference type="InterPro" id="IPR003661">
    <property type="entry name" value="HisK_dim/P_dom"/>
</dbReference>
<proteinExistence type="predicted"/>
<dbReference type="InterPro" id="IPR011110">
    <property type="entry name" value="Reg_prop"/>
</dbReference>
<dbReference type="Gene3D" id="3.40.50.2300">
    <property type="match status" value="1"/>
</dbReference>
<evidence type="ECO:0000313" key="14">
    <source>
        <dbReference type="Proteomes" id="UP001222603"/>
    </source>
</evidence>
<feature type="modified residue" description="4-aspartylphosphate" evidence="9">
    <location>
        <position position="729"/>
    </location>
</feature>
<dbReference type="SMART" id="SM00448">
    <property type="entry name" value="REC"/>
    <property type="match status" value="1"/>
</dbReference>
<dbReference type="InterPro" id="IPR003594">
    <property type="entry name" value="HATPase_dom"/>
</dbReference>
<dbReference type="InterPro" id="IPR001789">
    <property type="entry name" value="Sig_transdc_resp-reg_receiver"/>
</dbReference>
<feature type="domain" description="Histidine kinase" evidence="11">
    <location>
        <begin position="428"/>
        <end position="646"/>
    </location>
</feature>
<dbReference type="EC" id="2.7.13.3" evidence="2"/>
<evidence type="ECO:0000256" key="3">
    <source>
        <dbReference type="ARBA" id="ARBA00022553"/>
    </source>
</evidence>
<evidence type="ECO:0000256" key="8">
    <source>
        <dbReference type="ARBA" id="ARBA00023012"/>
    </source>
</evidence>
<comment type="catalytic activity">
    <reaction evidence="1">
        <text>ATP + protein L-histidine = ADP + protein N-phospho-L-histidine.</text>
        <dbReference type="EC" id="2.7.13.3"/>
    </reaction>
</comment>
<dbReference type="SMART" id="SM00387">
    <property type="entry name" value="HATPase_c"/>
    <property type="match status" value="1"/>
</dbReference>
<dbReference type="CDD" id="cd17574">
    <property type="entry name" value="REC_OmpR"/>
    <property type="match status" value="1"/>
</dbReference>
<keyword evidence="6" id="KW-0418">Kinase</keyword>
<evidence type="ECO:0000256" key="1">
    <source>
        <dbReference type="ARBA" id="ARBA00000085"/>
    </source>
</evidence>
<dbReference type="InterPro" id="IPR013783">
    <property type="entry name" value="Ig-like_fold"/>
</dbReference>
<dbReference type="AlphaFoldDB" id="A0AAW6GX72"/>
<dbReference type="SMART" id="SM00388">
    <property type="entry name" value="HisKA"/>
    <property type="match status" value="1"/>
</dbReference>
<dbReference type="Pfam" id="PF07494">
    <property type="entry name" value="Reg_prop"/>
    <property type="match status" value="3"/>
</dbReference>
<keyword evidence="4" id="KW-0808">Transferase</keyword>
<feature type="non-terminal residue" evidence="13">
    <location>
        <position position="1"/>
    </location>
</feature>
<dbReference type="CDD" id="cd00075">
    <property type="entry name" value="HATPase"/>
    <property type="match status" value="1"/>
</dbReference>
<dbReference type="Gene3D" id="3.30.565.10">
    <property type="entry name" value="Histidine kinase-like ATPase, C-terminal domain"/>
    <property type="match status" value="1"/>
</dbReference>
<dbReference type="InterPro" id="IPR015943">
    <property type="entry name" value="WD40/YVTN_repeat-like_dom_sf"/>
</dbReference>
<dbReference type="Gene3D" id="2.60.40.10">
    <property type="entry name" value="Immunoglobulins"/>
    <property type="match status" value="1"/>
</dbReference>
<dbReference type="InterPro" id="IPR005467">
    <property type="entry name" value="His_kinase_dom"/>
</dbReference>
<dbReference type="CDD" id="cd00082">
    <property type="entry name" value="HisKA"/>
    <property type="match status" value="1"/>
</dbReference>
<evidence type="ECO:0000256" key="7">
    <source>
        <dbReference type="ARBA" id="ARBA00022840"/>
    </source>
</evidence>
<dbReference type="EMBL" id="JAQNSI010000073">
    <property type="protein sequence ID" value="MDC1899463.1"/>
    <property type="molecule type" value="Genomic_DNA"/>
</dbReference>
<gene>
    <name evidence="13" type="ORF">POZ10_02385</name>
</gene>
<feature type="non-terminal residue" evidence="13">
    <location>
        <position position="853"/>
    </location>
</feature>
<dbReference type="InterPro" id="IPR011123">
    <property type="entry name" value="Y_Y_Y"/>
</dbReference>
<name>A0AAW6GX72_BACUN</name>
<keyword evidence="3 9" id="KW-0597">Phosphoprotein</keyword>
<feature type="transmembrane region" description="Helical" evidence="10">
    <location>
        <begin position="374"/>
        <end position="395"/>
    </location>
</feature>
<sequence length="853" mass="96866">RSNTVQAALCDSKGGLWFGLFYGGIAYYNPKSQSFRQIFSEDKSRTDVRSFHEDKQGNIWVGTSEGVYLIDCDSKTIKAHYNLENNLARCVLKDSEDQVWVGFFGGGLGLYDPQLQSIQLFNVLAKFPSNTINALYEDSRKRLWVATGEGLVCFPSLTDRNYKVYQRESGLANTHIQAIGEDKAGNIWVSTNKGISCLVDSKDIFYNYDYHDNLPMGSFSRGSVAYGQDGNFYFGSINGLCYFNPEVVLQERKSPPAFITNIEITDPLNKPENGQSTIALNGQKNVQLKYTQNSFSIRFNIQNYALVNQVEYAYMLKGLENSWYTLTDPNNVTFRNLPPGKYQFQVKTRMRNQAWSDATTSLNIRIAPPLWLTWWAKSFYILLSLIILFSILYAYKKRLDAEALYQLEKQSHEHEQELNNERLRFYTNITHELRTPLTLILGPLEDIQKSDTLSTKDAQKISVIHQSAIRLLNLINQILEFRKTETQNKKLCVSRDNLVPLIREIGLKYKELNRKPAVDIRLVVEKEHMPIYFDKEIIQTILDNLISNALKYTEKGSISIGIRQVERAEVNYTEIRVSDTGYGIKPEALPHIFDRYYQEGGKHQASGTGIGLSLVKNLVALHEGEIRVESAPNQGSTFYVSLLTDNSYPQALHADSQEKESNVQHIEEAQVNQVSSSDKPILLVVEDNPDICDYIAESFSDHFEVKTAANGKLGKESALKEIPDIIVSDIMMPVMDGNEMCRELKKDVRTSHIPIILLTAKDSLRDKEEGYQVGADSYLTKPFSASLLHSRIENLLQSRRNLANHFSANAAISNKAAVITESLNKLDNEFIHKINQLIEERLSSDKIDISYLS</sequence>
<evidence type="ECO:0000259" key="11">
    <source>
        <dbReference type="PROSITE" id="PS50109"/>
    </source>
</evidence>
<organism evidence="13 14">
    <name type="scientific">Bacteroides uniformis</name>
    <dbReference type="NCBI Taxonomy" id="820"/>
    <lineage>
        <taxon>Bacteria</taxon>
        <taxon>Pseudomonadati</taxon>
        <taxon>Bacteroidota</taxon>
        <taxon>Bacteroidia</taxon>
        <taxon>Bacteroidales</taxon>
        <taxon>Bacteroidaceae</taxon>
        <taxon>Bacteroides</taxon>
    </lineage>
</organism>
<dbReference type="RefSeq" id="WP_272201625.1">
    <property type="nucleotide sequence ID" value="NZ_JAQNSI010000073.1"/>
</dbReference>
<protein>
    <recommendedName>
        <fullName evidence="2">histidine kinase</fullName>
        <ecNumber evidence="2">2.7.13.3</ecNumber>
    </recommendedName>
</protein>
<dbReference type="GO" id="GO:0000155">
    <property type="term" value="F:phosphorelay sensor kinase activity"/>
    <property type="evidence" value="ECO:0007669"/>
    <property type="project" value="InterPro"/>
</dbReference>
<evidence type="ECO:0000256" key="6">
    <source>
        <dbReference type="ARBA" id="ARBA00022777"/>
    </source>
</evidence>
<dbReference type="InterPro" id="IPR011006">
    <property type="entry name" value="CheY-like_superfamily"/>
</dbReference>
<reference evidence="13" key="1">
    <citation type="submission" date="2022-10" db="EMBL/GenBank/DDBJ databases">
        <title>Human gut microbiome strain richness.</title>
        <authorList>
            <person name="Chen-Liaw A."/>
        </authorList>
    </citation>
    <scope>NUCLEOTIDE SEQUENCE</scope>
    <source>
        <strain evidence="13">1001713st1_F9_1001713B170221_170320</strain>
    </source>
</reference>
<keyword evidence="5" id="KW-0547">Nucleotide-binding</keyword>
<dbReference type="SUPFAM" id="SSF52172">
    <property type="entry name" value="CheY-like"/>
    <property type="match status" value="1"/>
</dbReference>
<evidence type="ECO:0000256" key="2">
    <source>
        <dbReference type="ARBA" id="ARBA00012438"/>
    </source>
</evidence>
<dbReference type="Pfam" id="PF02518">
    <property type="entry name" value="HATPase_c"/>
    <property type="match status" value="1"/>
</dbReference>
<dbReference type="PANTHER" id="PTHR43547:SF2">
    <property type="entry name" value="HYBRID SIGNAL TRANSDUCTION HISTIDINE KINASE C"/>
    <property type="match status" value="1"/>
</dbReference>
<evidence type="ECO:0000256" key="10">
    <source>
        <dbReference type="SAM" id="Phobius"/>
    </source>
</evidence>
<evidence type="ECO:0000259" key="12">
    <source>
        <dbReference type="PROSITE" id="PS50110"/>
    </source>
</evidence>
<keyword evidence="10" id="KW-0472">Membrane</keyword>
<dbReference type="InterPro" id="IPR004358">
    <property type="entry name" value="Sig_transdc_His_kin-like_C"/>
</dbReference>
<keyword evidence="7 13" id="KW-0067">ATP-binding</keyword>
<dbReference type="SUPFAM" id="SSF47384">
    <property type="entry name" value="Homodimeric domain of signal transducing histidine kinase"/>
    <property type="match status" value="1"/>
</dbReference>
<dbReference type="InterPro" id="IPR036097">
    <property type="entry name" value="HisK_dim/P_sf"/>
</dbReference>
<dbReference type="Pfam" id="PF07495">
    <property type="entry name" value="Y_Y_Y"/>
    <property type="match status" value="1"/>
</dbReference>
<dbReference type="FunFam" id="3.30.565.10:FF:000037">
    <property type="entry name" value="Hybrid sensor histidine kinase/response regulator"/>
    <property type="match status" value="1"/>
</dbReference>